<reference evidence="1 2" key="1">
    <citation type="journal article" date="2014" name="BMC Genomics">
        <title>Unusual genome complexity in Lactobacillus salivarius JCM1046.</title>
        <authorList>
            <person name="Raftis E.J."/>
            <person name="Forde B.M."/>
            <person name="Claesson M.J."/>
            <person name="O'Toole P.W."/>
        </authorList>
    </citation>
    <scope>NUCLEOTIDE SEQUENCE [LARGE SCALE GENOMIC DNA]</scope>
    <source>
        <strain evidence="1 2">JCM1046</strain>
    </source>
</reference>
<dbReference type="AlphaFoldDB" id="A0A089QDY9"/>
<dbReference type="EMBL" id="CP007646">
    <property type="protein sequence ID" value="AIR10935.1"/>
    <property type="molecule type" value="Genomic_DNA"/>
</dbReference>
<gene>
    <name evidence="1" type="ORF">LSJ_1273c</name>
</gene>
<dbReference type="RefSeq" id="WP_044005082.1">
    <property type="nucleotide sequence ID" value="NZ_CP007646.1"/>
</dbReference>
<evidence type="ECO:0008006" key="3">
    <source>
        <dbReference type="Google" id="ProtNLM"/>
    </source>
</evidence>
<sequence length="137" mass="15831">MKAVTTLHVSAKYLFERIADKTLYDIFQTTGQELSLNELQGYSYLTKIDMYNEAQITITSILPYSKFQYITDTADSHVTETYKFKSLAQDKVEVTFEQIEVTSNFLKAVANKITNISLGWLKKHNFKKVLKHLETGY</sequence>
<evidence type="ECO:0000313" key="2">
    <source>
        <dbReference type="Proteomes" id="UP000029488"/>
    </source>
</evidence>
<dbReference type="InterPro" id="IPR021701">
    <property type="entry name" value="DUF3284"/>
</dbReference>
<proteinExistence type="predicted"/>
<organism evidence="1 2">
    <name type="scientific">Ligilactobacillus salivarius</name>
    <dbReference type="NCBI Taxonomy" id="1624"/>
    <lineage>
        <taxon>Bacteria</taxon>
        <taxon>Bacillati</taxon>
        <taxon>Bacillota</taxon>
        <taxon>Bacilli</taxon>
        <taxon>Lactobacillales</taxon>
        <taxon>Lactobacillaceae</taxon>
        <taxon>Ligilactobacillus</taxon>
    </lineage>
</organism>
<dbReference type="Proteomes" id="UP000029488">
    <property type="component" value="Chromosome"/>
</dbReference>
<evidence type="ECO:0000313" key="1">
    <source>
        <dbReference type="EMBL" id="AIR10935.1"/>
    </source>
</evidence>
<protein>
    <recommendedName>
        <fullName evidence="3">DUF3284 domain-containing protein</fullName>
    </recommendedName>
</protein>
<accession>A0A089QDY9</accession>
<dbReference type="KEGG" id="lsj:LSJ_1273c"/>
<name>A0A089QDY9_9LACO</name>
<dbReference type="Pfam" id="PF11687">
    <property type="entry name" value="DUF3284"/>
    <property type="match status" value="1"/>
</dbReference>